<evidence type="ECO:0000313" key="6">
    <source>
        <dbReference type="EMBL" id="PAV83961.1"/>
    </source>
</evidence>
<feature type="transmembrane region" description="Helical" evidence="5">
    <location>
        <begin position="87"/>
        <end position="113"/>
    </location>
</feature>
<keyword evidence="7" id="KW-1185">Reference proteome</keyword>
<gene>
    <name evidence="6" type="ORF">WR25_21706</name>
</gene>
<proteinExistence type="predicted"/>
<dbReference type="STRING" id="2018661.A0A2A2LCE9"/>
<dbReference type="OrthoDB" id="438211at2759"/>
<reference evidence="6 7" key="1">
    <citation type="journal article" date="2017" name="Curr. Biol.">
        <title>Genome architecture and evolution of a unichromosomal asexual nematode.</title>
        <authorList>
            <person name="Fradin H."/>
            <person name="Zegar C."/>
            <person name="Gutwein M."/>
            <person name="Lucas J."/>
            <person name="Kovtun M."/>
            <person name="Corcoran D."/>
            <person name="Baugh L.R."/>
            <person name="Kiontke K."/>
            <person name="Gunsalus K."/>
            <person name="Fitch D.H."/>
            <person name="Piano F."/>
        </authorList>
    </citation>
    <scope>NUCLEOTIDE SEQUENCE [LARGE SCALE GENOMIC DNA]</scope>
    <source>
        <strain evidence="6">PF1309</strain>
    </source>
</reference>
<sequence>MALSSQDRALIGVSFGTAVVGIALIAIGFFLRFGRGFGTFVTYAQKDNDFLELKRLDMVFGLFVAAACLLVLTFLLVTYATIKKSRFLLWVYCAVIALCIVVQLIAGLLSFNYADQINQLASDEILYESLGKVIDRSYFLILMRKFKLFYRMGRSTKVPNDDESQFWSHTQQTVIHKLLLLTVPTNFQLSCCGVFSLADWKNGASRNLAGLTDTQITSLNCYQANANKGCEKEMRSRINTDAQYLGAASMAVLVVEVSIVFKLYNLTKILDSSQFPCWISSLCSGSPRRLRHVKTFSVIFI</sequence>
<dbReference type="Proteomes" id="UP000218231">
    <property type="component" value="Unassembled WGS sequence"/>
</dbReference>
<feature type="transmembrane region" description="Helical" evidence="5">
    <location>
        <begin position="58"/>
        <end position="80"/>
    </location>
</feature>
<dbReference type="EMBL" id="LIAE01006901">
    <property type="protein sequence ID" value="PAV83961.1"/>
    <property type="molecule type" value="Genomic_DNA"/>
</dbReference>
<name>A0A2A2LCE9_9BILA</name>
<evidence type="ECO:0000256" key="2">
    <source>
        <dbReference type="ARBA" id="ARBA00022692"/>
    </source>
</evidence>
<dbReference type="PANTHER" id="PTHR19282">
    <property type="entry name" value="TETRASPANIN"/>
    <property type="match status" value="1"/>
</dbReference>
<organism evidence="6 7">
    <name type="scientific">Diploscapter pachys</name>
    <dbReference type="NCBI Taxonomy" id="2018661"/>
    <lineage>
        <taxon>Eukaryota</taxon>
        <taxon>Metazoa</taxon>
        <taxon>Ecdysozoa</taxon>
        <taxon>Nematoda</taxon>
        <taxon>Chromadorea</taxon>
        <taxon>Rhabditida</taxon>
        <taxon>Rhabditina</taxon>
        <taxon>Rhabditomorpha</taxon>
        <taxon>Rhabditoidea</taxon>
        <taxon>Rhabditidae</taxon>
        <taxon>Diploscapter</taxon>
    </lineage>
</organism>
<dbReference type="InterPro" id="IPR018499">
    <property type="entry name" value="Tetraspanin/Peripherin"/>
</dbReference>
<comment type="subcellular location">
    <subcellularLocation>
        <location evidence="1">Membrane</location>
        <topology evidence="1">Multi-pass membrane protein</topology>
    </subcellularLocation>
</comment>
<keyword evidence="3 5" id="KW-1133">Transmembrane helix</keyword>
<accession>A0A2A2LCE9</accession>
<dbReference type="PANTHER" id="PTHR19282:SF556">
    <property type="entry name" value="TETRASPANIN"/>
    <property type="match status" value="1"/>
</dbReference>
<protein>
    <recommendedName>
        <fullName evidence="8">Tetraspanin</fullName>
    </recommendedName>
</protein>
<dbReference type="AlphaFoldDB" id="A0A2A2LCE9"/>
<dbReference type="GO" id="GO:0016020">
    <property type="term" value="C:membrane"/>
    <property type="evidence" value="ECO:0007669"/>
    <property type="project" value="UniProtKB-SubCell"/>
</dbReference>
<evidence type="ECO:0000256" key="5">
    <source>
        <dbReference type="SAM" id="Phobius"/>
    </source>
</evidence>
<evidence type="ECO:0000256" key="4">
    <source>
        <dbReference type="ARBA" id="ARBA00023136"/>
    </source>
</evidence>
<keyword evidence="2 5" id="KW-0812">Transmembrane</keyword>
<evidence type="ECO:0000313" key="7">
    <source>
        <dbReference type="Proteomes" id="UP000218231"/>
    </source>
</evidence>
<dbReference type="Pfam" id="PF00335">
    <property type="entry name" value="Tetraspanin"/>
    <property type="match status" value="1"/>
</dbReference>
<keyword evidence="4 5" id="KW-0472">Membrane</keyword>
<feature type="transmembrane region" description="Helical" evidence="5">
    <location>
        <begin position="9"/>
        <end position="31"/>
    </location>
</feature>
<evidence type="ECO:0000256" key="3">
    <source>
        <dbReference type="ARBA" id="ARBA00022989"/>
    </source>
</evidence>
<comment type="caution">
    <text evidence="6">The sequence shown here is derived from an EMBL/GenBank/DDBJ whole genome shotgun (WGS) entry which is preliminary data.</text>
</comment>
<evidence type="ECO:0000256" key="1">
    <source>
        <dbReference type="ARBA" id="ARBA00004141"/>
    </source>
</evidence>
<evidence type="ECO:0008006" key="8">
    <source>
        <dbReference type="Google" id="ProtNLM"/>
    </source>
</evidence>